<name>A0A4Y4E0R9_CELCE</name>
<comment type="caution">
    <text evidence="2">The sequence shown here is derived from an EMBL/GenBank/DDBJ whole genome shotgun (WGS) entry which is preliminary data.</text>
</comment>
<evidence type="ECO:0008006" key="4">
    <source>
        <dbReference type="Google" id="ProtNLM"/>
    </source>
</evidence>
<gene>
    <name evidence="2" type="ORF">CCE02nite_02300</name>
</gene>
<protein>
    <recommendedName>
        <fullName evidence="4">Pyridoxamine 5'-phosphate oxidase family protein</fullName>
    </recommendedName>
</protein>
<evidence type="ECO:0000313" key="3">
    <source>
        <dbReference type="Proteomes" id="UP000316659"/>
    </source>
</evidence>
<dbReference type="SUPFAM" id="SSF50475">
    <property type="entry name" value="FMN-binding split barrel"/>
    <property type="match status" value="1"/>
</dbReference>
<dbReference type="AlphaFoldDB" id="A0A4Y4E0R9"/>
<reference evidence="2 3" key="1">
    <citation type="submission" date="2019-06" db="EMBL/GenBank/DDBJ databases">
        <title>Whole genome shotgun sequence of Cellulosimicrobium cellulans NBRC 15516.</title>
        <authorList>
            <person name="Hosoyama A."/>
            <person name="Uohara A."/>
            <person name="Ohji S."/>
            <person name="Ichikawa N."/>
        </authorList>
    </citation>
    <scope>NUCLEOTIDE SEQUENCE [LARGE SCALE GENOMIC DNA]</scope>
    <source>
        <strain evidence="2 3">NBRC 15516</strain>
    </source>
</reference>
<feature type="region of interest" description="Disordered" evidence="1">
    <location>
        <begin position="1"/>
        <end position="73"/>
    </location>
</feature>
<dbReference type="InterPro" id="IPR024747">
    <property type="entry name" value="Pyridox_Oxase-rel"/>
</dbReference>
<organism evidence="2 3">
    <name type="scientific">Cellulosimicrobium cellulans</name>
    <name type="common">Arthrobacter luteus</name>
    <dbReference type="NCBI Taxonomy" id="1710"/>
    <lineage>
        <taxon>Bacteria</taxon>
        <taxon>Bacillati</taxon>
        <taxon>Actinomycetota</taxon>
        <taxon>Actinomycetes</taxon>
        <taxon>Micrococcales</taxon>
        <taxon>Promicromonosporaceae</taxon>
        <taxon>Cellulosimicrobium</taxon>
    </lineage>
</organism>
<evidence type="ECO:0000256" key="1">
    <source>
        <dbReference type="SAM" id="MobiDB-lite"/>
    </source>
</evidence>
<accession>A0A4Y4E0R9</accession>
<proteinExistence type="predicted"/>
<dbReference type="Pfam" id="PF12900">
    <property type="entry name" value="Pyridox_ox_2"/>
    <property type="match status" value="1"/>
</dbReference>
<dbReference type="EMBL" id="BJNZ01000001">
    <property type="protein sequence ID" value="GED08231.1"/>
    <property type="molecule type" value="Genomic_DNA"/>
</dbReference>
<feature type="compositionally biased region" description="Low complexity" evidence="1">
    <location>
        <begin position="63"/>
        <end position="73"/>
    </location>
</feature>
<evidence type="ECO:0000313" key="2">
    <source>
        <dbReference type="EMBL" id="GED08231.1"/>
    </source>
</evidence>
<dbReference type="Proteomes" id="UP000316659">
    <property type="component" value="Unassembled WGS sequence"/>
</dbReference>
<sequence length="213" mass="22175">MASRSVPDGGAGAVRPEGPEGSSPDGPEADGEGPADRAASGPSALADLTPRRDDVEMDTVERTGTGAPVVGAGAMTAERPRASAGLSELTPEESYALLATVPVGRIVYTDHALPAIQPVNFVLDGPDVVFRTAEGSKLAVAASRAVVAFEVDQFDAEARSGWSVVLVGRTFEVTEPVERARLLALPLVTFVPGARDRVIKVVPRIVTGRRIVR</sequence>
<dbReference type="InterPro" id="IPR012349">
    <property type="entry name" value="Split_barrel_FMN-bd"/>
</dbReference>
<dbReference type="Gene3D" id="2.30.110.10">
    <property type="entry name" value="Electron Transport, Fmn-binding Protein, Chain A"/>
    <property type="match status" value="1"/>
</dbReference>